<proteinExistence type="predicted"/>
<sequence length="40" mass="4744">MKSNMLKISRENKFLVQKSFSMQVVLRFMPFAITLPLKKL</sequence>
<name>A0A290S1R2_9GAMM</name>
<evidence type="ECO:0000313" key="2">
    <source>
        <dbReference type="Proteomes" id="UP000016505"/>
    </source>
</evidence>
<gene>
    <name evidence="1" type="ORF">PARC_a0376</name>
</gene>
<dbReference type="Proteomes" id="UP000016505">
    <property type="component" value="Chromosome I"/>
</dbReference>
<accession>A0A290S1R2</accession>
<protein>
    <submittedName>
        <fullName evidence="1">Uncharacterized protein</fullName>
    </submittedName>
</protein>
<dbReference type="AlphaFoldDB" id="A0A290S1R2"/>
<organism evidence="1 2">
    <name type="scientific">Pseudoalteromonas arctica A 37-1-2</name>
    <dbReference type="NCBI Taxonomy" id="1117313"/>
    <lineage>
        <taxon>Bacteria</taxon>
        <taxon>Pseudomonadati</taxon>
        <taxon>Pseudomonadota</taxon>
        <taxon>Gammaproteobacteria</taxon>
        <taxon>Alteromonadales</taxon>
        <taxon>Pseudoalteromonadaceae</taxon>
        <taxon>Pseudoalteromonas</taxon>
    </lineage>
</organism>
<evidence type="ECO:0000313" key="1">
    <source>
        <dbReference type="EMBL" id="ATC85120.1"/>
    </source>
</evidence>
<dbReference type="KEGG" id="part:PARC_a0376"/>
<reference evidence="1 2" key="1">
    <citation type="journal article" date="2012" name="J. Bacteriol.">
        <title>Genome sequences of type strains of seven species of the marine bacterium Pseudoalteromonas.</title>
        <authorList>
            <person name="Xie B.B."/>
            <person name="Shu Y.L."/>
            <person name="Qin Q.L."/>
            <person name="Rong J.C."/>
            <person name="Zhang X.Y."/>
            <person name="Chen X.L."/>
            <person name="Shi M."/>
            <person name="He H.L."/>
            <person name="Zhou B.C."/>
            <person name="Zhang Y.Z."/>
        </authorList>
    </citation>
    <scope>NUCLEOTIDE SEQUENCE [LARGE SCALE GENOMIC DNA]</scope>
    <source>
        <strain evidence="1 2">A 37-1-2</strain>
    </source>
</reference>
<dbReference type="EMBL" id="CP011025">
    <property type="protein sequence ID" value="ATC85120.1"/>
    <property type="molecule type" value="Genomic_DNA"/>
</dbReference>